<comment type="pathway">
    <text evidence="10">Cofactor biosynthesis; adenosylcobalamin biosynthesis.</text>
</comment>
<keyword evidence="4 10" id="KW-0169">Cobalamin biosynthesis</keyword>
<keyword evidence="7 10" id="KW-0406">Ion transport</keyword>
<evidence type="ECO:0000256" key="3">
    <source>
        <dbReference type="ARBA" id="ARBA00022475"/>
    </source>
</evidence>
<evidence type="ECO:0000313" key="12">
    <source>
        <dbReference type="Proteomes" id="UP000680714"/>
    </source>
</evidence>
<organism evidence="11 12">
    <name type="scientific">Magnetospirillum sulfuroxidans</name>
    <dbReference type="NCBI Taxonomy" id="611300"/>
    <lineage>
        <taxon>Bacteria</taxon>
        <taxon>Pseudomonadati</taxon>
        <taxon>Pseudomonadota</taxon>
        <taxon>Alphaproteobacteria</taxon>
        <taxon>Rhodospirillales</taxon>
        <taxon>Rhodospirillaceae</taxon>
        <taxon>Magnetospirillum</taxon>
    </lineage>
</organism>
<keyword evidence="2 10" id="KW-0813">Transport</keyword>
<keyword evidence="1 10" id="KW-0171">Cobalt transport</keyword>
<evidence type="ECO:0000256" key="10">
    <source>
        <dbReference type="HAMAP-Rule" id="MF_00330"/>
    </source>
</evidence>
<comment type="subcellular location">
    <subcellularLocation>
        <location evidence="10">Cell membrane</location>
        <topology evidence="10">Multi-pass membrane protein</topology>
    </subcellularLocation>
</comment>
<protein>
    <recommendedName>
        <fullName evidence="10">Cobalt transport protein CbiN</fullName>
    </recommendedName>
    <alternativeName>
        <fullName evidence="10">Energy-coupling factor transporter probable substrate-capture protein CbiN</fullName>
        <shortName evidence="10">ECF transporter S component CbiN</shortName>
    </alternativeName>
</protein>
<name>A0ABS5ICH1_9PROT</name>
<comment type="similarity">
    <text evidence="10">Belongs to the CbiN family.</text>
</comment>
<evidence type="ECO:0000256" key="6">
    <source>
        <dbReference type="ARBA" id="ARBA00022989"/>
    </source>
</evidence>
<keyword evidence="5 10" id="KW-0812">Transmembrane</keyword>
<evidence type="ECO:0000313" key="11">
    <source>
        <dbReference type="EMBL" id="MBR9971986.1"/>
    </source>
</evidence>
<accession>A0ABS5ICH1</accession>
<keyword evidence="6 10" id="KW-1133">Transmembrane helix</keyword>
<keyword evidence="9 10" id="KW-0170">Cobalt</keyword>
<sequence length="91" mass="9828">MSARLNWMLIGLAVLIAAAPMILNIPGEYGGADDRAKSAIEETGYQPWFDSIWEPPSGEIASMLFALQAALGAGVVGYVVGRLHGRRERQQ</sequence>
<evidence type="ECO:0000256" key="9">
    <source>
        <dbReference type="ARBA" id="ARBA00023285"/>
    </source>
</evidence>
<keyword evidence="3 10" id="KW-1003">Cell membrane</keyword>
<evidence type="ECO:0000256" key="4">
    <source>
        <dbReference type="ARBA" id="ARBA00022573"/>
    </source>
</evidence>
<proteinExistence type="inferred from homology"/>
<evidence type="ECO:0000256" key="5">
    <source>
        <dbReference type="ARBA" id="ARBA00022692"/>
    </source>
</evidence>
<keyword evidence="8 10" id="KW-0472">Membrane</keyword>
<comment type="caution">
    <text evidence="10">Lacks conserved residue(s) required for the propagation of feature annotation.</text>
</comment>
<evidence type="ECO:0000256" key="7">
    <source>
        <dbReference type="ARBA" id="ARBA00023065"/>
    </source>
</evidence>
<dbReference type="InterPro" id="IPR003705">
    <property type="entry name" value="CbiN"/>
</dbReference>
<dbReference type="HAMAP" id="MF_00330">
    <property type="entry name" value="CbiN"/>
    <property type="match status" value="1"/>
</dbReference>
<dbReference type="Pfam" id="PF02553">
    <property type="entry name" value="CbiN"/>
    <property type="match status" value="1"/>
</dbReference>
<evidence type="ECO:0000256" key="2">
    <source>
        <dbReference type="ARBA" id="ARBA00022448"/>
    </source>
</evidence>
<dbReference type="EMBL" id="JAGTUF010000007">
    <property type="protein sequence ID" value="MBR9971986.1"/>
    <property type="molecule type" value="Genomic_DNA"/>
</dbReference>
<reference evidence="11 12" key="1">
    <citation type="submission" date="2021-04" db="EMBL/GenBank/DDBJ databases">
        <title>Magnetospirillum sulfuroxidans sp. nov., a facultative chemolithoautotrophic sulfur-oxidizing alphaproteobacterium isolated from freshwater sediment and proposals for Paramagetospirillum gen. nov., and Magnetospirillaceae fam. nov.</title>
        <authorList>
            <person name="Koziaeva V."/>
            <person name="Geelhoed J.S."/>
            <person name="Sorokin D.Y."/>
            <person name="Grouzdev D.S."/>
        </authorList>
    </citation>
    <scope>NUCLEOTIDE SEQUENCE [LARGE SCALE GENOMIC DNA]</scope>
    <source>
        <strain evidence="11 12">J10</strain>
    </source>
</reference>
<dbReference type="PANTHER" id="PTHR38662:SF1">
    <property type="entry name" value="COBALT TRANSPORT PROTEIN CBIN"/>
    <property type="match status" value="1"/>
</dbReference>
<feature type="transmembrane region" description="Helical" evidence="10">
    <location>
        <begin position="60"/>
        <end position="81"/>
    </location>
</feature>
<keyword evidence="12" id="KW-1185">Reference proteome</keyword>
<dbReference type="PANTHER" id="PTHR38662">
    <property type="entry name" value="COBALT TRANSPORT PROTEIN CBIN"/>
    <property type="match status" value="1"/>
</dbReference>
<dbReference type="NCBIfam" id="NF002780">
    <property type="entry name" value="PRK02898.1"/>
    <property type="match status" value="1"/>
</dbReference>
<comment type="subunit">
    <text evidence="10">Forms an energy-coupling factor (ECF) transporter complex composed of an ATP-binding protein (A component, CbiO), a transmembrane protein (T component, CbiQ) and 2 possible substrate-capture proteins (S components, CbiM and CbiN) of unknown stoichimetry.</text>
</comment>
<evidence type="ECO:0000256" key="1">
    <source>
        <dbReference type="ARBA" id="ARBA00022426"/>
    </source>
</evidence>
<comment type="caution">
    <text evidence="11">The sequence shown here is derived from an EMBL/GenBank/DDBJ whole genome shotgun (WGS) entry which is preliminary data.</text>
</comment>
<dbReference type="RefSeq" id="WP_211548287.1">
    <property type="nucleotide sequence ID" value="NZ_JAGTUF010000007.1"/>
</dbReference>
<evidence type="ECO:0000256" key="8">
    <source>
        <dbReference type="ARBA" id="ARBA00023136"/>
    </source>
</evidence>
<comment type="function">
    <text evidence="10">Part of the energy-coupling factor (ECF) transporter complex CbiMNOQ involved in cobalt import.</text>
</comment>
<gene>
    <name evidence="10" type="primary">cbiN</name>
    <name evidence="11" type="ORF">KEC16_09685</name>
</gene>
<dbReference type="Proteomes" id="UP000680714">
    <property type="component" value="Unassembled WGS sequence"/>
</dbReference>